<keyword evidence="1" id="KW-0378">Hydrolase</keyword>
<dbReference type="EMBL" id="AWSI01000040">
    <property type="protein sequence ID" value="ERH29844.1"/>
    <property type="molecule type" value="Genomic_DNA"/>
</dbReference>
<dbReference type="Proteomes" id="UP000016519">
    <property type="component" value="Unassembled WGS sequence"/>
</dbReference>
<dbReference type="HOGENOM" id="CLU_1302774_0_0_11"/>
<organism evidence="3 4">
    <name type="scientific">Alloscardovia omnicolens F0580</name>
    <dbReference type="NCBI Taxonomy" id="1321816"/>
    <lineage>
        <taxon>Bacteria</taxon>
        <taxon>Bacillati</taxon>
        <taxon>Actinomycetota</taxon>
        <taxon>Actinomycetes</taxon>
        <taxon>Bifidobacteriales</taxon>
        <taxon>Bifidobacteriaceae</taxon>
        <taxon>Alloscardovia</taxon>
    </lineage>
</organism>
<feature type="transmembrane region" description="Helical" evidence="2">
    <location>
        <begin position="20"/>
        <end position="38"/>
    </location>
</feature>
<evidence type="ECO:0000256" key="2">
    <source>
        <dbReference type="SAM" id="Phobius"/>
    </source>
</evidence>
<name>U1R8H1_9BIFI</name>
<dbReference type="AlphaFoldDB" id="U1R8H1"/>
<dbReference type="GO" id="GO:0004553">
    <property type="term" value="F:hydrolase activity, hydrolyzing O-glycosyl compounds"/>
    <property type="evidence" value="ECO:0007669"/>
    <property type="project" value="InterPro"/>
</dbReference>
<accession>U1R8H1</accession>
<keyword evidence="4" id="KW-1185">Reference proteome</keyword>
<evidence type="ECO:0000256" key="1">
    <source>
        <dbReference type="ARBA" id="ARBA00022801"/>
    </source>
</evidence>
<feature type="transmembrane region" description="Helical" evidence="2">
    <location>
        <begin position="50"/>
        <end position="72"/>
    </location>
</feature>
<keyword evidence="2" id="KW-0812">Transmembrane</keyword>
<reference evidence="3 4" key="1">
    <citation type="submission" date="2013-08" db="EMBL/GenBank/DDBJ databases">
        <authorList>
            <person name="Weinstock G."/>
            <person name="Sodergren E."/>
            <person name="Wylie T."/>
            <person name="Fulton L."/>
            <person name="Fulton R."/>
            <person name="Fronick C."/>
            <person name="O'Laughlin M."/>
            <person name="Godfrey J."/>
            <person name="Miner T."/>
            <person name="Herter B."/>
            <person name="Appelbaum E."/>
            <person name="Cordes M."/>
            <person name="Lek S."/>
            <person name="Wollam A."/>
            <person name="Pepin K.H."/>
            <person name="Palsikar V.B."/>
            <person name="Mitreva M."/>
            <person name="Wilson R.K."/>
        </authorList>
    </citation>
    <scope>NUCLEOTIDE SEQUENCE [LARGE SCALE GENOMIC DNA]</scope>
    <source>
        <strain evidence="3 4">F0580</strain>
    </source>
</reference>
<gene>
    <name evidence="3" type="ORF">HMPREF9244_01473</name>
</gene>
<dbReference type="STRING" id="419015.HMPREF3214_00902"/>
<protein>
    <submittedName>
        <fullName evidence="3">Uncharacterized protein</fullName>
    </submittedName>
</protein>
<keyword evidence="2" id="KW-1133">Transmembrane helix</keyword>
<proteinExistence type="predicted"/>
<keyword evidence="2" id="KW-0472">Membrane</keyword>
<sequence length="211" mass="22792">MLELNIDDVLAVFGSVRTYLITAGVIVLIALLLTIGVNKKLVAHRSVRKLSHSGTWIVALTTIVVTMSMMLLSPLSKVLTLFTSARLSLTHSTIDKTNALAVNFEREGAVLLQNKENTLPISQPGRINVFGWASTNPIYGGTGSGALSDAYPTTSILDSLKSAGFTTNKDLEKFYTDYSTTRGEISVTKADWTLPEPPATNYSQQLIDGAQ</sequence>
<comment type="caution">
    <text evidence="3">The sequence shown here is derived from an EMBL/GenBank/DDBJ whole genome shotgun (WGS) entry which is preliminary data.</text>
</comment>
<dbReference type="InterPro" id="IPR036881">
    <property type="entry name" value="Glyco_hydro_3_C_sf"/>
</dbReference>
<dbReference type="GO" id="GO:0005975">
    <property type="term" value="P:carbohydrate metabolic process"/>
    <property type="evidence" value="ECO:0007669"/>
    <property type="project" value="InterPro"/>
</dbReference>
<evidence type="ECO:0000313" key="4">
    <source>
        <dbReference type="Proteomes" id="UP000016519"/>
    </source>
</evidence>
<dbReference type="PATRIC" id="fig|1321816.3.peg.1295"/>
<dbReference type="Gene3D" id="3.40.50.1700">
    <property type="entry name" value="Glycoside hydrolase family 3 C-terminal domain"/>
    <property type="match status" value="1"/>
</dbReference>
<evidence type="ECO:0000313" key="3">
    <source>
        <dbReference type="EMBL" id="ERH29844.1"/>
    </source>
</evidence>